<sequence>MVLKVQNSKTREKPPLTLARAERLFELVRGGERGASDDATASTLRAIANGGGRGYGGNVDVEADAARWLTAATREAFGDASDDDAFSPRTGTKTGTKRNLSSRFDPAGETNDEEETTSAPPPAKRRKLTMMERLTRRVAVGAASIVSSPEIRKIDGTRYDKAACAIVDESLERLGRVDLACVRAMELSVTSTGRGYGFTPAGLETLRMVLNGGTGVDYKFNVDADARAHLNALIKAEEEHGPEVLMSVDKRRRLARALARLSNLGRPPQYRVIDHVKYDEKICYIADVAMHRFGKIDASCATAMYASAQDGGSHWGVTEIELRSLRMIADGGVGELSYVVLGPAKRVLEDAIAKEELKAEQPKEAATPPPSRTRGRILSPLRKLVRRKEYRYIDSLKYDEKACSIAEECMERIGRVDLKCAKEIHESLDGALFWGITSIEYVTIKLILDGGRDDVLFICDDDARAYLLDVLGSKAQQEAASVTPPPTVTVHHQQAPATELQSALKVPPPSALKQSIKSMKRTGVKFTPAKRFETRTYIPSPASGNSEHEDSSDEDVEETPDEVVIESEEEDAPPEMVKTKTHNVRTRVFHLRETFIVKVFMCTLQMFIEPVTVIDTIAACLITLAVLLIVHFFVIAVLVYSMAPPAQV</sequence>
<dbReference type="InParanoid" id="A0A096PAP3"/>
<dbReference type="EMBL" id="KZ155785">
    <property type="protein sequence ID" value="OUS45919.1"/>
    <property type="molecule type" value="Genomic_DNA"/>
</dbReference>
<feature type="region of interest" description="Disordered" evidence="1">
    <location>
        <begin position="536"/>
        <end position="577"/>
    </location>
</feature>
<keyword evidence="5" id="KW-1185">Reference proteome</keyword>
<evidence type="ECO:0000256" key="1">
    <source>
        <dbReference type="SAM" id="MobiDB-lite"/>
    </source>
</evidence>
<evidence type="ECO:0000256" key="2">
    <source>
        <dbReference type="SAM" id="Phobius"/>
    </source>
</evidence>
<accession>A0A096PAP3</accession>
<keyword evidence="2" id="KW-1133">Transmembrane helix</keyword>
<accession>A0A1Y5I8N4</accession>
<feature type="compositionally biased region" description="Acidic residues" evidence="1">
    <location>
        <begin position="550"/>
        <end position="573"/>
    </location>
</feature>
<gene>
    <name evidence="4" type="ORF">BE221DRAFT_75742</name>
    <name evidence="3" type="ORF">OT_ostta14g01310</name>
</gene>
<organism evidence="3 5">
    <name type="scientific">Ostreococcus tauri</name>
    <name type="common">Marine green alga</name>
    <dbReference type="NCBI Taxonomy" id="70448"/>
    <lineage>
        <taxon>Eukaryota</taxon>
        <taxon>Viridiplantae</taxon>
        <taxon>Chlorophyta</taxon>
        <taxon>Mamiellophyceae</taxon>
        <taxon>Mamiellales</taxon>
        <taxon>Bathycoccaceae</taxon>
        <taxon>Ostreococcus</taxon>
    </lineage>
</organism>
<reference evidence="3" key="2">
    <citation type="journal article" date="2014" name="BMC Genomics">
        <title>An improved genome of the model marine alga Ostreococcus tauri unfolds by assessing Illumina de novo assemblies.</title>
        <authorList>
            <person name="Blanc-Mathieu R."/>
            <person name="Verhelst B."/>
            <person name="Derelle E."/>
            <person name="Rombauts S."/>
            <person name="Bouget F.Y."/>
            <person name="Carre I."/>
            <person name="Chateau A."/>
            <person name="Eyre-Walker A."/>
            <person name="Grimsley N."/>
            <person name="Moreau H."/>
            <person name="Piegu B."/>
            <person name="Rivals E."/>
            <person name="Schackwitz W."/>
            <person name="Van de Peer Y."/>
            <person name="Piganeau G."/>
        </authorList>
    </citation>
    <scope>NUCLEOTIDE SEQUENCE</scope>
    <source>
        <strain evidence="3">RCC4221</strain>
    </source>
</reference>
<feature type="compositionally biased region" description="Polar residues" evidence="1">
    <location>
        <begin position="89"/>
        <end position="102"/>
    </location>
</feature>
<accession>A0A454XMD0</accession>
<dbReference type="Proteomes" id="UP000009170">
    <property type="component" value="Unassembled WGS sequence"/>
</dbReference>
<keyword evidence="2" id="KW-0472">Membrane</keyword>
<dbReference type="OrthoDB" id="10480983at2759"/>
<dbReference type="EMBL" id="CAID01000014">
    <property type="protein sequence ID" value="CEG02052.1"/>
    <property type="molecule type" value="Genomic_DNA"/>
</dbReference>
<protein>
    <submittedName>
        <fullName evidence="3">Unnamed product</fullName>
    </submittedName>
</protein>
<reference evidence="3 5" key="1">
    <citation type="journal article" date="2006" name="Proc. Natl. Acad. Sci. U.S.A.">
        <title>Genome analysis of the smallest free-living eukaryote Ostreococcus tauri unveils many unique features.</title>
        <authorList>
            <person name="Derelle E."/>
            <person name="Ferraz C."/>
            <person name="Rombauts S."/>
            <person name="Rouze P."/>
            <person name="Worden A.Z."/>
            <person name="Robbens S."/>
            <person name="Partensky F."/>
            <person name="Degroeve S."/>
            <person name="Echeynie S."/>
            <person name="Cooke R."/>
            <person name="Saeys Y."/>
            <person name="Wuyts J."/>
            <person name="Jabbari K."/>
            <person name="Bowler C."/>
            <person name="Panaud O."/>
            <person name="Piegu B."/>
            <person name="Ball S.G."/>
            <person name="Ral J.-P."/>
            <person name="Bouget F.-Y."/>
            <person name="Piganeau G."/>
            <person name="De Baets B."/>
            <person name="Picard A."/>
            <person name="Delseny M."/>
            <person name="Demaille J."/>
            <person name="Van de Peer Y."/>
            <person name="Moreau H."/>
        </authorList>
    </citation>
    <scope>NUCLEOTIDE SEQUENCE [LARGE SCALE GENOMIC DNA]</scope>
    <source>
        <strain evidence="3 5">OTTH0595</strain>
    </source>
</reference>
<proteinExistence type="predicted"/>
<evidence type="ECO:0000313" key="3">
    <source>
        <dbReference type="EMBL" id="CEG02052.1"/>
    </source>
</evidence>
<name>A0A096PAP3_OSTTA</name>
<keyword evidence="2" id="KW-0812">Transmembrane</keyword>
<dbReference type="Proteomes" id="UP000195557">
    <property type="component" value="Unassembled WGS sequence"/>
</dbReference>
<evidence type="ECO:0000313" key="5">
    <source>
        <dbReference type="Proteomes" id="UP000009170"/>
    </source>
</evidence>
<feature type="region of interest" description="Disordered" evidence="1">
    <location>
        <begin position="79"/>
        <end position="126"/>
    </location>
</feature>
<feature type="transmembrane region" description="Helical" evidence="2">
    <location>
        <begin position="616"/>
        <end position="640"/>
    </location>
</feature>
<dbReference type="AlphaFoldDB" id="A0A096PAP3"/>
<reference evidence="4" key="3">
    <citation type="submission" date="2017-04" db="EMBL/GenBank/DDBJ databases">
        <title>Population genomics of picophytoplankton unveils novel chromosome hypervariability.</title>
        <authorList>
            <consortium name="DOE Joint Genome Institute"/>
            <person name="Blanc-Mathieu R."/>
            <person name="Krasovec M."/>
            <person name="Hebrard M."/>
            <person name="Yau S."/>
            <person name="Desgranges E."/>
            <person name="Martin J."/>
            <person name="Schackwitz W."/>
            <person name="Kuo A."/>
            <person name="Salin G."/>
            <person name="Donnadieu C."/>
            <person name="Desdevises Y."/>
            <person name="Sanchez-Ferandin S."/>
            <person name="Moreau H."/>
            <person name="Rivals E."/>
            <person name="Grigoriev I.V."/>
            <person name="Grimsley N."/>
            <person name="Eyre-Walker A."/>
            <person name="Piganeau G."/>
        </authorList>
    </citation>
    <scope>NUCLEOTIDE SEQUENCE [LARGE SCALE GENOMIC DNA]</scope>
    <source>
        <strain evidence="4">RCC 1115</strain>
    </source>
</reference>
<evidence type="ECO:0000313" key="4">
    <source>
        <dbReference type="EMBL" id="OUS45919.1"/>
    </source>
</evidence>